<keyword evidence="10 12" id="KW-0406">Ion transport</keyword>
<evidence type="ECO:0000256" key="7">
    <source>
        <dbReference type="ARBA" id="ARBA00022692"/>
    </source>
</evidence>
<feature type="transmembrane region" description="Helical" evidence="12">
    <location>
        <begin position="403"/>
        <end position="421"/>
    </location>
</feature>
<dbReference type="EMBL" id="JARYMX010000008">
    <property type="protein sequence ID" value="KAJ9537887.1"/>
    <property type="molecule type" value="Genomic_DNA"/>
</dbReference>
<feature type="domain" description="Sodium/calcium exchanger membrane region" evidence="13">
    <location>
        <begin position="107"/>
        <end position="262"/>
    </location>
</feature>
<keyword evidence="5 12" id="KW-0926">Vacuole</keyword>
<dbReference type="Proteomes" id="UP001172457">
    <property type="component" value="Chromosome 8"/>
</dbReference>
<feature type="transmembrane region" description="Helical" evidence="12">
    <location>
        <begin position="427"/>
        <end position="448"/>
    </location>
</feature>
<dbReference type="PANTHER" id="PTHR31503">
    <property type="entry name" value="VACUOLAR CALCIUM ION TRANSPORTER"/>
    <property type="match status" value="1"/>
</dbReference>
<evidence type="ECO:0000256" key="5">
    <source>
        <dbReference type="ARBA" id="ARBA00022554"/>
    </source>
</evidence>
<evidence type="ECO:0000256" key="4">
    <source>
        <dbReference type="ARBA" id="ARBA00022449"/>
    </source>
</evidence>
<comment type="subcellular location">
    <subcellularLocation>
        <location evidence="1">Vacuole membrane</location>
        <topology evidence="1">Multi-pass membrane protein</topology>
    </subcellularLocation>
</comment>
<dbReference type="PANTHER" id="PTHR31503:SF48">
    <property type="entry name" value="VACUOLAR CATION_PROTON EXCHANGER 2"/>
    <property type="match status" value="1"/>
</dbReference>
<dbReference type="InterPro" id="IPR044880">
    <property type="entry name" value="NCX_ion-bd_dom_sf"/>
</dbReference>
<keyword evidence="7 12" id="KW-0812">Transmembrane</keyword>
<dbReference type="NCBIfam" id="TIGR00378">
    <property type="entry name" value="cax"/>
    <property type="match status" value="1"/>
</dbReference>
<protein>
    <recommendedName>
        <fullName evidence="12">Vacuolar cation/proton exchanger</fullName>
    </recommendedName>
</protein>
<feature type="transmembrane region" description="Helical" evidence="12">
    <location>
        <begin position="206"/>
        <end position="229"/>
    </location>
</feature>
<dbReference type="Gene3D" id="1.20.1420.30">
    <property type="entry name" value="NCX, central ion-binding region"/>
    <property type="match status" value="2"/>
</dbReference>
<dbReference type="GO" id="GO:0006874">
    <property type="term" value="P:intracellular calcium ion homeostasis"/>
    <property type="evidence" value="ECO:0007669"/>
    <property type="project" value="TreeGrafter"/>
</dbReference>
<feature type="domain" description="Sodium/calcium exchanger membrane region" evidence="13">
    <location>
        <begin position="302"/>
        <end position="440"/>
    </location>
</feature>
<evidence type="ECO:0000256" key="9">
    <source>
        <dbReference type="ARBA" id="ARBA00022989"/>
    </source>
</evidence>
<keyword evidence="9 12" id="KW-1133">Transmembrane helix</keyword>
<dbReference type="FunFam" id="1.20.1420.30:FF:000012">
    <property type="entry name" value="Vacuolar cation/proton exchanger"/>
    <property type="match status" value="1"/>
</dbReference>
<feature type="transmembrane region" description="Helical" evidence="12">
    <location>
        <begin position="328"/>
        <end position="346"/>
    </location>
</feature>
<comment type="function">
    <text evidence="12">Vacuolar cation/proton exchanger (CAX). Translocates Ca(2+) and other metal ions into vacuoles using the proton gradient formed by H(+)-ATPase and H(+)-pyrophosphatase.</text>
</comment>
<dbReference type="GO" id="GO:0009705">
    <property type="term" value="C:plant-type vacuole membrane"/>
    <property type="evidence" value="ECO:0007669"/>
    <property type="project" value="TreeGrafter"/>
</dbReference>
<feature type="transmembrane region" description="Helical" evidence="12">
    <location>
        <begin position="241"/>
        <end position="260"/>
    </location>
</feature>
<sequence>MGNAENLQIVGSNSHTEVSFYAFFFVVFDHDHDHQEMGSLEDHESQSSWVSAKRNMLSLKGVSDRKYIWSIMITSIKIAFFSDKINLLIPFGPLAMVVYKLTNQHGWVFFLSLLGIIPLAERLGWATEQLAFYTGPTVGGLLNATFGNATELIISMYALKHGMLRVVQQSLLGSVLSNMLLVLGCAFFCGGIVHPKKQQVFNKSNAVMSSGLLLMAVMGLLFPAVLHFTHTELHFGKSELALSRFSSCIMLIAYGAYLFFQLTSEKNLYSPITERMLNQEAGLDDESSDDDEESPAISKYESIIWLSILTLIISVLSEYLVNTIEGASLALNIPVAFISVILLPIVGNAAEHASAIMFAVKDKLDISLGVAIGSSTQISMFGIPFCVVVAWIIGRPLDLNFQLFETATLFMTVLVVAFMLQDGKSNYFKGLMLVFCYLIVGASFFVHLDPESIRKLYIQLSAAQMVEYFTI</sequence>
<comment type="similarity">
    <text evidence="2">Belongs to the Ca(2+):cation antiporter (CaCA) (TC 2.A.19) family. Cation/proton exchanger (CAX) subfamily.</text>
</comment>
<keyword evidence="15" id="KW-1185">Reference proteome</keyword>
<feature type="transmembrane region" description="Helical" evidence="12">
    <location>
        <begin position="366"/>
        <end position="391"/>
    </location>
</feature>
<evidence type="ECO:0000256" key="1">
    <source>
        <dbReference type="ARBA" id="ARBA00004128"/>
    </source>
</evidence>
<proteinExistence type="inferred from homology"/>
<evidence type="ECO:0000256" key="12">
    <source>
        <dbReference type="RuleBase" id="RU365028"/>
    </source>
</evidence>
<dbReference type="InterPro" id="IPR004798">
    <property type="entry name" value="CAX-like"/>
</dbReference>
<reference evidence="14" key="1">
    <citation type="submission" date="2023-03" db="EMBL/GenBank/DDBJ databases">
        <title>Chromosome-scale reference genome and RAD-based genetic map of yellow starthistle (Centaurea solstitialis) reveal putative structural variation and QTLs associated with invader traits.</title>
        <authorList>
            <person name="Reatini B."/>
            <person name="Cang F.A."/>
            <person name="Jiang Q."/>
            <person name="Mckibben M.T.W."/>
            <person name="Barker M.S."/>
            <person name="Rieseberg L.H."/>
            <person name="Dlugosch K.M."/>
        </authorList>
    </citation>
    <scope>NUCLEOTIDE SEQUENCE</scope>
    <source>
        <strain evidence="14">CAN-66</strain>
        <tissue evidence="14">Leaf</tissue>
    </source>
</reference>
<evidence type="ECO:0000256" key="8">
    <source>
        <dbReference type="ARBA" id="ARBA00022837"/>
    </source>
</evidence>
<dbReference type="GO" id="GO:0015369">
    <property type="term" value="F:calcium:proton antiporter activity"/>
    <property type="evidence" value="ECO:0007669"/>
    <property type="project" value="UniProtKB-UniRule"/>
</dbReference>
<evidence type="ECO:0000256" key="11">
    <source>
        <dbReference type="ARBA" id="ARBA00023136"/>
    </source>
</evidence>
<dbReference type="InterPro" id="IPR004837">
    <property type="entry name" value="NaCa_Exmemb"/>
</dbReference>
<keyword evidence="8 12" id="KW-0106">Calcium</keyword>
<name>A0AA38VWV5_9ASTR</name>
<evidence type="ECO:0000313" key="14">
    <source>
        <dbReference type="EMBL" id="KAJ9537887.1"/>
    </source>
</evidence>
<evidence type="ECO:0000259" key="13">
    <source>
        <dbReference type="Pfam" id="PF01699"/>
    </source>
</evidence>
<comment type="caution">
    <text evidence="12">Lacks conserved residue(s) required for the propagation of feature annotation.</text>
</comment>
<dbReference type="InterPro" id="IPR004713">
    <property type="entry name" value="CaH_exchang"/>
</dbReference>
<evidence type="ECO:0000256" key="3">
    <source>
        <dbReference type="ARBA" id="ARBA00022448"/>
    </source>
</evidence>
<comment type="caution">
    <text evidence="14">The sequence shown here is derived from an EMBL/GenBank/DDBJ whole genome shotgun (WGS) entry which is preliminary data.</text>
</comment>
<evidence type="ECO:0000256" key="6">
    <source>
        <dbReference type="ARBA" id="ARBA00022568"/>
    </source>
</evidence>
<evidence type="ECO:0000256" key="10">
    <source>
        <dbReference type="ARBA" id="ARBA00023065"/>
    </source>
</evidence>
<feature type="transmembrane region" description="Helical" evidence="12">
    <location>
        <begin position="171"/>
        <end position="194"/>
    </location>
</feature>
<accession>A0AA38VWV5</accession>
<organism evidence="14 15">
    <name type="scientific">Centaurea solstitialis</name>
    <name type="common">yellow star-thistle</name>
    <dbReference type="NCBI Taxonomy" id="347529"/>
    <lineage>
        <taxon>Eukaryota</taxon>
        <taxon>Viridiplantae</taxon>
        <taxon>Streptophyta</taxon>
        <taxon>Embryophyta</taxon>
        <taxon>Tracheophyta</taxon>
        <taxon>Spermatophyta</taxon>
        <taxon>Magnoliopsida</taxon>
        <taxon>eudicotyledons</taxon>
        <taxon>Gunneridae</taxon>
        <taxon>Pentapetalae</taxon>
        <taxon>asterids</taxon>
        <taxon>campanulids</taxon>
        <taxon>Asterales</taxon>
        <taxon>Asteraceae</taxon>
        <taxon>Carduoideae</taxon>
        <taxon>Cardueae</taxon>
        <taxon>Centaureinae</taxon>
        <taxon>Centaurea</taxon>
    </lineage>
</organism>
<keyword evidence="11 12" id="KW-0472">Membrane</keyword>
<feature type="transmembrane region" description="Helical" evidence="12">
    <location>
        <begin position="101"/>
        <end position="120"/>
    </location>
</feature>
<keyword evidence="4 12" id="KW-0050">Antiport</keyword>
<dbReference type="FunFam" id="1.20.1420.30:FF:000008">
    <property type="entry name" value="Vacuolar cation/proton exchanger"/>
    <property type="match status" value="1"/>
</dbReference>
<dbReference type="Pfam" id="PF01699">
    <property type="entry name" value="Na_Ca_ex"/>
    <property type="match status" value="2"/>
</dbReference>
<keyword evidence="3 12" id="KW-0813">Transport</keyword>
<feature type="transmembrane region" description="Helical" evidence="12">
    <location>
        <begin position="140"/>
        <end position="159"/>
    </location>
</feature>
<gene>
    <name evidence="14" type="ORF">OSB04_030620</name>
</gene>
<feature type="transmembrane region" description="Helical" evidence="12">
    <location>
        <begin position="303"/>
        <end position="321"/>
    </location>
</feature>
<evidence type="ECO:0000313" key="15">
    <source>
        <dbReference type="Proteomes" id="UP001172457"/>
    </source>
</evidence>
<evidence type="ECO:0000256" key="2">
    <source>
        <dbReference type="ARBA" id="ARBA00008248"/>
    </source>
</evidence>
<dbReference type="AlphaFoldDB" id="A0AA38VWV5"/>
<dbReference type="NCBIfam" id="TIGR00846">
    <property type="entry name" value="caca2"/>
    <property type="match status" value="1"/>
</dbReference>
<keyword evidence="6 12" id="KW-0109">Calcium transport</keyword>